<dbReference type="PROSITE" id="PS50110">
    <property type="entry name" value="RESPONSE_REGULATORY"/>
    <property type="match status" value="1"/>
</dbReference>
<dbReference type="Gene3D" id="3.30.450.20">
    <property type="entry name" value="PAS domain"/>
    <property type="match status" value="3"/>
</dbReference>
<feature type="modified residue" description="4-aspartylphosphate" evidence="1">
    <location>
        <position position="120"/>
    </location>
</feature>
<dbReference type="SMART" id="SM00091">
    <property type="entry name" value="PAS"/>
    <property type="match status" value="3"/>
</dbReference>
<proteinExistence type="predicted"/>
<dbReference type="InterPro" id="IPR013767">
    <property type="entry name" value="PAS_fold"/>
</dbReference>
<protein>
    <recommendedName>
        <fullName evidence="7">PAS domain S-box protein</fullName>
    </recommendedName>
</protein>
<dbReference type="RefSeq" id="WP_213043521.1">
    <property type="nucleotide sequence ID" value="NZ_CAJNBJ010000017.1"/>
</dbReference>
<feature type="domain" description="Response regulatory" evidence="2">
    <location>
        <begin position="71"/>
        <end position="185"/>
    </location>
</feature>
<dbReference type="NCBIfam" id="TIGR00229">
    <property type="entry name" value="sensory_box"/>
    <property type="match status" value="3"/>
</dbReference>
<dbReference type="Pfam" id="PF13188">
    <property type="entry name" value="PAS_8"/>
    <property type="match status" value="1"/>
</dbReference>
<dbReference type="InterPro" id="IPR013656">
    <property type="entry name" value="PAS_4"/>
</dbReference>
<evidence type="ECO:0000259" key="2">
    <source>
        <dbReference type="PROSITE" id="PS50110"/>
    </source>
</evidence>
<dbReference type="Pfam" id="PF00072">
    <property type="entry name" value="Response_reg"/>
    <property type="match status" value="1"/>
</dbReference>
<dbReference type="EMBL" id="CAJNBJ010000017">
    <property type="protein sequence ID" value="CAE6780745.1"/>
    <property type="molecule type" value="Genomic_DNA"/>
</dbReference>
<dbReference type="PANTHER" id="PTHR44757">
    <property type="entry name" value="DIGUANYLATE CYCLASE DGCP"/>
    <property type="match status" value="1"/>
</dbReference>
<dbReference type="SMART" id="SM00448">
    <property type="entry name" value="REC"/>
    <property type="match status" value="1"/>
</dbReference>
<dbReference type="CDD" id="cd00130">
    <property type="entry name" value="PAS"/>
    <property type="match status" value="3"/>
</dbReference>
<dbReference type="Pfam" id="PF08448">
    <property type="entry name" value="PAS_4"/>
    <property type="match status" value="1"/>
</dbReference>
<comment type="caution">
    <text evidence="5">The sequence shown here is derived from an EMBL/GenBank/DDBJ whole genome shotgun (WGS) entry which is preliminary data.</text>
</comment>
<evidence type="ECO:0000259" key="3">
    <source>
        <dbReference type="PROSITE" id="PS50112"/>
    </source>
</evidence>
<evidence type="ECO:0000313" key="5">
    <source>
        <dbReference type="EMBL" id="CAE6780745.1"/>
    </source>
</evidence>
<evidence type="ECO:0008006" key="7">
    <source>
        <dbReference type="Google" id="ProtNLM"/>
    </source>
</evidence>
<feature type="domain" description="PAS" evidence="3">
    <location>
        <begin position="204"/>
        <end position="274"/>
    </location>
</feature>
<dbReference type="PROSITE" id="PS50113">
    <property type="entry name" value="PAC"/>
    <property type="match status" value="1"/>
</dbReference>
<dbReference type="Pfam" id="PF00989">
    <property type="entry name" value="PAS"/>
    <property type="match status" value="1"/>
</dbReference>
<dbReference type="InterPro" id="IPR000700">
    <property type="entry name" value="PAS-assoc_C"/>
</dbReference>
<dbReference type="SMART" id="SM00086">
    <property type="entry name" value="PAC"/>
    <property type="match status" value="2"/>
</dbReference>
<organism evidence="5 6">
    <name type="scientific">Nitrospira defluvii</name>
    <dbReference type="NCBI Taxonomy" id="330214"/>
    <lineage>
        <taxon>Bacteria</taxon>
        <taxon>Pseudomonadati</taxon>
        <taxon>Nitrospirota</taxon>
        <taxon>Nitrospiria</taxon>
        <taxon>Nitrospirales</taxon>
        <taxon>Nitrospiraceae</taxon>
        <taxon>Nitrospira</taxon>
    </lineage>
</organism>
<dbReference type="InterPro" id="IPR035965">
    <property type="entry name" value="PAS-like_dom_sf"/>
</dbReference>
<dbReference type="SUPFAM" id="SSF55785">
    <property type="entry name" value="PYP-like sensor domain (PAS domain)"/>
    <property type="match status" value="3"/>
</dbReference>
<accession>A0ABM8S043</accession>
<dbReference type="SUPFAM" id="SSF52172">
    <property type="entry name" value="CheY-like"/>
    <property type="match status" value="1"/>
</dbReference>
<dbReference type="InterPro" id="IPR001610">
    <property type="entry name" value="PAC"/>
</dbReference>
<evidence type="ECO:0000313" key="6">
    <source>
        <dbReference type="Proteomes" id="UP000675880"/>
    </source>
</evidence>
<dbReference type="InterPro" id="IPR052155">
    <property type="entry name" value="Biofilm_reg_signaling"/>
</dbReference>
<keyword evidence="6" id="KW-1185">Reference proteome</keyword>
<dbReference type="InterPro" id="IPR000014">
    <property type="entry name" value="PAS"/>
</dbReference>
<gene>
    <name evidence="5" type="ORF">NSPZN2_40742</name>
</gene>
<dbReference type="PANTHER" id="PTHR44757:SF2">
    <property type="entry name" value="BIOFILM ARCHITECTURE MAINTENANCE PROTEIN MBAA"/>
    <property type="match status" value="1"/>
</dbReference>
<sequence length="565" mass="62373">MTGVDRETSLKRPSCSVLVTHRIYAQYPAGFLSLKGGQCQTKQWNGRTKTSQGSLTAMLMSTPVSTQPAPTILIVDDDPDITLVLQDLLEHAGYRVLVAGTGAEALAKVKTESFSAVLLDLMLPDMDGLSVLTLVKELDPVLPVIMLTAFVEVAKKHASLTEGAFGYLTKPYDGEEVKALIKRAVGVNHLSLEAASARQALTASEERFREVVQTAPDAIVLADGEGFILSWNSAAERLFGYSAAEILGQSLTRIMPERYRANHERALARVRTTGDLRLKGTVVTMHGLHKDGREFPIEMSLSSWMSGGQRVHCGIVRDITARKEAEARLLQQQIEQQVLLDLIPAMVWYKDSHNRILRANRRAAESLHKTVSEIEGHATDEFYPEEAERYHQDDLEVIVSGRAKLGIVEPYRTGSGEKRWVQTDKVPYLDTRGNVLGVLVFAQDITERKQQEATSQEREDLLRLVMESATNGLFVADAEGKIEMANRRAEQQFGYEAGELPGQRLMQVFSNLLCDTIAMTAPGVEHGTGRRKDGTEFPASIQVRRLETSKGMHVVVAISPAEEPA</sequence>
<dbReference type="PROSITE" id="PS50112">
    <property type="entry name" value="PAS"/>
    <property type="match status" value="2"/>
</dbReference>
<dbReference type="Proteomes" id="UP000675880">
    <property type="component" value="Unassembled WGS sequence"/>
</dbReference>
<dbReference type="InterPro" id="IPR001789">
    <property type="entry name" value="Sig_transdc_resp-reg_receiver"/>
</dbReference>
<evidence type="ECO:0000259" key="4">
    <source>
        <dbReference type="PROSITE" id="PS50113"/>
    </source>
</evidence>
<name>A0ABM8S043_9BACT</name>
<dbReference type="Gene3D" id="3.40.50.2300">
    <property type="match status" value="1"/>
</dbReference>
<feature type="domain" description="PAS" evidence="3">
    <location>
        <begin position="458"/>
        <end position="506"/>
    </location>
</feature>
<evidence type="ECO:0000256" key="1">
    <source>
        <dbReference type="PROSITE-ProRule" id="PRU00169"/>
    </source>
</evidence>
<feature type="domain" description="PAC" evidence="4">
    <location>
        <begin position="401"/>
        <end position="457"/>
    </location>
</feature>
<dbReference type="InterPro" id="IPR011006">
    <property type="entry name" value="CheY-like_superfamily"/>
</dbReference>
<reference evidence="5 6" key="1">
    <citation type="submission" date="2021-02" db="EMBL/GenBank/DDBJ databases">
        <authorList>
            <person name="Han P."/>
        </authorList>
    </citation>
    <scope>NUCLEOTIDE SEQUENCE [LARGE SCALE GENOMIC DNA]</scope>
    <source>
        <strain evidence="5">Candidatus Nitrospira sp. ZN2</strain>
    </source>
</reference>
<keyword evidence="1" id="KW-0597">Phosphoprotein</keyword>
<dbReference type="CDD" id="cd17574">
    <property type="entry name" value="REC_OmpR"/>
    <property type="match status" value="1"/>
</dbReference>